<dbReference type="EMBL" id="MK500327">
    <property type="protein sequence ID" value="QBK85542.1"/>
    <property type="molecule type" value="Genomic_DNA"/>
</dbReference>
<gene>
    <name evidence="1" type="ORF">LCMAC101_01290</name>
</gene>
<reference evidence="1" key="1">
    <citation type="journal article" date="2019" name="MBio">
        <title>Virus Genomes from Deep Sea Sediments Expand the Ocean Megavirome and Support Independent Origins of Viral Gigantism.</title>
        <authorList>
            <person name="Backstrom D."/>
            <person name="Yutin N."/>
            <person name="Jorgensen S.L."/>
            <person name="Dharamshi J."/>
            <person name="Homa F."/>
            <person name="Zaremba-Niedwiedzka K."/>
            <person name="Spang A."/>
            <person name="Wolf Y.I."/>
            <person name="Koonin E.V."/>
            <person name="Ettema T.J."/>
        </authorList>
    </citation>
    <scope>NUCLEOTIDE SEQUENCE</scope>
</reference>
<proteinExistence type="predicted"/>
<name>A0A481YQS3_9VIRU</name>
<accession>A0A481YQS3</accession>
<organism evidence="1">
    <name type="scientific">Marseillevirus LCMAC101</name>
    <dbReference type="NCBI Taxonomy" id="2506602"/>
    <lineage>
        <taxon>Viruses</taxon>
        <taxon>Varidnaviria</taxon>
        <taxon>Bamfordvirae</taxon>
        <taxon>Nucleocytoviricota</taxon>
        <taxon>Megaviricetes</taxon>
        <taxon>Pimascovirales</taxon>
        <taxon>Pimascovirales incertae sedis</taxon>
        <taxon>Marseilleviridae</taxon>
    </lineage>
</organism>
<evidence type="ECO:0000313" key="1">
    <source>
        <dbReference type="EMBL" id="QBK85542.1"/>
    </source>
</evidence>
<protein>
    <submittedName>
        <fullName evidence="1">Uncharacterized protein</fullName>
    </submittedName>
</protein>
<sequence>MSASFLAIKEKLHQQRPRNCPDSIWNKFLNFFSILCKIESSEFPELIYWYSISGEECLEVSYTLQELTIYIDHKSIEMCDNKIGRWYSQREIISLGK</sequence>